<name>X1JGX4_9ZZZZ</name>
<reference evidence="1" key="1">
    <citation type="journal article" date="2014" name="Front. Microbiol.">
        <title>High frequency of phylogenetically diverse reductive dehalogenase-homologous genes in deep subseafloor sedimentary metagenomes.</title>
        <authorList>
            <person name="Kawai M."/>
            <person name="Futagami T."/>
            <person name="Toyoda A."/>
            <person name="Takaki Y."/>
            <person name="Nishi S."/>
            <person name="Hori S."/>
            <person name="Arai W."/>
            <person name="Tsubouchi T."/>
            <person name="Morono Y."/>
            <person name="Uchiyama I."/>
            <person name="Ito T."/>
            <person name="Fujiyama A."/>
            <person name="Inagaki F."/>
            <person name="Takami H."/>
        </authorList>
    </citation>
    <scope>NUCLEOTIDE SEQUENCE</scope>
    <source>
        <strain evidence="1">Expedition CK06-06</strain>
    </source>
</reference>
<gene>
    <name evidence="1" type="ORF">S03H2_43267</name>
</gene>
<accession>X1JGX4</accession>
<dbReference type="EMBL" id="BARU01026973">
    <property type="protein sequence ID" value="GAH68978.1"/>
    <property type="molecule type" value="Genomic_DNA"/>
</dbReference>
<organism evidence="1">
    <name type="scientific">marine sediment metagenome</name>
    <dbReference type="NCBI Taxonomy" id="412755"/>
    <lineage>
        <taxon>unclassified sequences</taxon>
        <taxon>metagenomes</taxon>
        <taxon>ecological metagenomes</taxon>
    </lineage>
</organism>
<evidence type="ECO:0000313" key="1">
    <source>
        <dbReference type="EMBL" id="GAH68978.1"/>
    </source>
</evidence>
<sequence>MFSIMPTKYEQERIQEFKKLTFKRWRRMMLKKAERHNFMDHFAGSERKRKCLNKF</sequence>
<proteinExistence type="predicted"/>
<protein>
    <submittedName>
        <fullName evidence="1">Uncharacterized protein</fullName>
    </submittedName>
</protein>
<dbReference type="AlphaFoldDB" id="X1JGX4"/>
<comment type="caution">
    <text evidence="1">The sequence shown here is derived from an EMBL/GenBank/DDBJ whole genome shotgun (WGS) entry which is preliminary data.</text>
</comment>